<evidence type="ECO:0000313" key="3">
    <source>
        <dbReference type="Proteomes" id="UP000005695"/>
    </source>
</evidence>
<accession>Q1K2C0</accession>
<dbReference type="AlphaFoldDB" id="Q1K2C0"/>
<dbReference type="RefSeq" id="WP_005998499.1">
    <property type="nucleotide sequence ID" value="NZ_AAEW02000004.1"/>
</dbReference>
<dbReference type="Proteomes" id="UP000005695">
    <property type="component" value="Unassembled WGS sequence"/>
</dbReference>
<feature type="domain" description="AB hydrolase-1" evidence="1">
    <location>
        <begin position="3"/>
        <end position="101"/>
    </location>
</feature>
<dbReference type="SUPFAM" id="SSF53474">
    <property type="entry name" value="alpha/beta-Hydrolases"/>
    <property type="match status" value="1"/>
</dbReference>
<protein>
    <submittedName>
        <fullName evidence="2">Alpha/beta superfamily hydrolase</fullName>
    </submittedName>
</protein>
<dbReference type="Gene3D" id="3.40.50.1820">
    <property type="entry name" value="alpha/beta hydrolase"/>
    <property type="match status" value="1"/>
</dbReference>
<dbReference type="InterPro" id="IPR029058">
    <property type="entry name" value="AB_hydrolase_fold"/>
</dbReference>
<evidence type="ECO:0000259" key="1">
    <source>
        <dbReference type="Pfam" id="PF12697"/>
    </source>
</evidence>
<dbReference type="EMBL" id="AAEW02000004">
    <property type="protein sequence ID" value="EAT16519.1"/>
    <property type="molecule type" value="Genomic_DNA"/>
</dbReference>
<dbReference type="Pfam" id="PF12697">
    <property type="entry name" value="Abhydrolase_6"/>
    <property type="match status" value="1"/>
</dbReference>
<reference evidence="2" key="1">
    <citation type="submission" date="2006-05" db="EMBL/GenBank/DDBJ databases">
        <title>Annotation of the draft genome assembly of Desulfuromonas acetoxidans DSM 684.</title>
        <authorList>
            <consortium name="US DOE Joint Genome Institute (JGI-ORNL)"/>
            <person name="Larimer F."/>
            <person name="Land M."/>
            <person name="Hauser L."/>
        </authorList>
    </citation>
    <scope>NUCLEOTIDE SEQUENCE [LARGE SCALE GENOMIC DNA]</scope>
    <source>
        <strain evidence="2">DSM 684</strain>
    </source>
</reference>
<sequence>MQLVFLHGLETGPHGSKYQALKAMFGEVISPDCEGVFDPQQRLTIIRDTLRDQPGPFLVVGSSAGGLMALLLQQVEPRVAALVLCAPALHTEHADGLSAEGLPPTIIIHGRQDDVVPIASSRRFGAPLIEVDDGHRLNASIVLMLKQVFELKCRLLYPDAAPAQ</sequence>
<comment type="caution">
    <text evidence="2">The sequence shown here is derived from an EMBL/GenBank/DDBJ whole genome shotgun (WGS) entry which is preliminary data.</text>
</comment>
<dbReference type="OrthoDB" id="8903860at2"/>
<gene>
    <name evidence="2" type="ORF">Dace_2614</name>
</gene>
<proteinExistence type="predicted"/>
<dbReference type="InterPro" id="IPR000073">
    <property type="entry name" value="AB_hydrolase_1"/>
</dbReference>
<keyword evidence="2" id="KW-0378">Hydrolase</keyword>
<name>Q1K2C0_DESA6</name>
<evidence type="ECO:0000313" key="2">
    <source>
        <dbReference type="EMBL" id="EAT16519.1"/>
    </source>
</evidence>
<dbReference type="GO" id="GO:0016787">
    <property type="term" value="F:hydrolase activity"/>
    <property type="evidence" value="ECO:0007669"/>
    <property type="project" value="UniProtKB-KW"/>
</dbReference>
<reference evidence="2" key="2">
    <citation type="submission" date="2006-05" db="EMBL/GenBank/DDBJ databases">
        <title>Sequencing of the draft genome and assembly of Desulfuromonas acetoxidans DSM 684.</title>
        <authorList>
            <consortium name="US DOE Joint Genome Institute (JGI-PGF)"/>
            <person name="Copeland A."/>
            <person name="Lucas S."/>
            <person name="Lapidus A."/>
            <person name="Barry K."/>
            <person name="Detter J.C."/>
            <person name="Glavina del Rio T."/>
            <person name="Hammon N."/>
            <person name="Israni S."/>
            <person name="Dalin E."/>
            <person name="Tice H."/>
            <person name="Bruce D."/>
            <person name="Pitluck S."/>
            <person name="Richardson P."/>
        </authorList>
    </citation>
    <scope>NUCLEOTIDE SEQUENCE [LARGE SCALE GENOMIC DNA]</scope>
    <source>
        <strain evidence="2">DSM 684</strain>
    </source>
</reference>
<keyword evidence="3" id="KW-1185">Reference proteome</keyword>
<organism evidence="2 3">
    <name type="scientific">Desulfuromonas acetoxidans (strain DSM 684 / 11070)</name>
    <dbReference type="NCBI Taxonomy" id="281689"/>
    <lineage>
        <taxon>Bacteria</taxon>
        <taxon>Pseudomonadati</taxon>
        <taxon>Thermodesulfobacteriota</taxon>
        <taxon>Desulfuromonadia</taxon>
        <taxon>Desulfuromonadales</taxon>
        <taxon>Desulfuromonadaceae</taxon>
        <taxon>Desulfuromonas</taxon>
    </lineage>
</organism>